<dbReference type="SUPFAM" id="SSF50715">
    <property type="entry name" value="Ribosomal protein L25-like"/>
    <property type="match status" value="1"/>
</dbReference>
<evidence type="ECO:0000256" key="4">
    <source>
        <dbReference type="ARBA" id="ARBA00023274"/>
    </source>
</evidence>
<protein>
    <recommendedName>
        <fullName evidence="5">Large ribosomal subunit protein bL25</fullName>
    </recommendedName>
    <alternativeName>
        <fullName evidence="5">General stress protein CTC</fullName>
    </alternativeName>
</protein>
<feature type="domain" description="Large ribosomal subunit protein bL25 L25" evidence="7">
    <location>
        <begin position="7"/>
        <end position="93"/>
    </location>
</feature>
<comment type="function">
    <text evidence="5">This is one of the proteins that binds to the 5S RNA in the ribosome where it forms part of the central protuberance.</text>
</comment>
<dbReference type="OrthoDB" id="5242980at2"/>
<sequence>MAETPVIKGEVRKEFGKGAARRLRRDWRLPGVLYGEGHDNYHFHVDLLEMQTLIRYEGVNAVMELELEGQQHLCMVRHIDQNILTLDIDHIDLLTVKRGQKVEVEVPVVTEGEIAPGGQLLQETDNVLVLVDPLKIPDEIVINVEGMEIGTQIFSSDLPLPDGVSLVNDEEDDLFVNITEPEEAEVPEEGDEAPETDGEDAPAGQEPDAVDEGSKNDSDTE</sequence>
<evidence type="ECO:0000256" key="6">
    <source>
        <dbReference type="SAM" id="MobiDB-lite"/>
    </source>
</evidence>
<evidence type="ECO:0000256" key="3">
    <source>
        <dbReference type="ARBA" id="ARBA00022980"/>
    </source>
</evidence>
<dbReference type="InterPro" id="IPR020930">
    <property type="entry name" value="Ribosomal_uL5_bac-type"/>
</dbReference>
<proteinExistence type="inferred from homology"/>
<feature type="compositionally biased region" description="Basic and acidic residues" evidence="6">
    <location>
        <begin position="212"/>
        <end position="221"/>
    </location>
</feature>
<dbReference type="PANTHER" id="PTHR33284:SF1">
    <property type="entry name" value="RIBOSOMAL PROTEIN L25_GLN-TRNA SYNTHETASE, ANTI-CODON-BINDING DOMAIN-CONTAINING PROTEIN"/>
    <property type="match status" value="1"/>
</dbReference>
<dbReference type="EMBL" id="QEEZ01000009">
    <property type="protein sequence ID" value="PWC01706.1"/>
    <property type="molecule type" value="Genomic_DNA"/>
</dbReference>
<dbReference type="Pfam" id="PF14693">
    <property type="entry name" value="Ribosomal_TL5_C"/>
    <property type="match status" value="1"/>
</dbReference>
<dbReference type="HAMAP" id="MF_01334">
    <property type="entry name" value="Ribosomal_bL25_CTC"/>
    <property type="match status" value="1"/>
</dbReference>
<evidence type="ECO:0000256" key="5">
    <source>
        <dbReference type="HAMAP-Rule" id="MF_01334"/>
    </source>
</evidence>
<dbReference type="PANTHER" id="PTHR33284">
    <property type="entry name" value="RIBOSOMAL PROTEIN L25/GLN-TRNA SYNTHETASE, ANTI-CODON-BINDING DOMAIN-CONTAINING PROTEIN"/>
    <property type="match status" value="1"/>
</dbReference>
<evidence type="ECO:0000313" key="9">
    <source>
        <dbReference type="EMBL" id="PWC01706.1"/>
    </source>
</evidence>
<reference evidence="10" key="1">
    <citation type="submission" date="2018-04" db="EMBL/GenBank/DDBJ databases">
        <authorList>
            <person name="Liu S."/>
            <person name="Wang Z."/>
            <person name="Li J."/>
        </authorList>
    </citation>
    <scope>NUCLEOTIDE SEQUENCE [LARGE SCALE GENOMIC DNA]</scope>
    <source>
        <strain evidence="10">2189</strain>
    </source>
</reference>
<evidence type="ECO:0000256" key="1">
    <source>
        <dbReference type="ARBA" id="ARBA00022730"/>
    </source>
</evidence>
<dbReference type="KEGG" id="cyz:C3B44_07740"/>
<dbReference type="GO" id="GO:0003735">
    <property type="term" value="F:structural constituent of ribosome"/>
    <property type="evidence" value="ECO:0007669"/>
    <property type="project" value="InterPro"/>
</dbReference>
<dbReference type="InterPro" id="IPR037121">
    <property type="entry name" value="Ribosomal_bL25_C"/>
</dbReference>
<feature type="domain" description="Large ribosomal subunit protein bL25 beta" evidence="8">
    <location>
        <begin position="101"/>
        <end position="181"/>
    </location>
</feature>
<keyword evidence="2 5" id="KW-0694">RNA-binding</keyword>
<dbReference type="InterPro" id="IPR029751">
    <property type="entry name" value="Ribosomal_L25_dom"/>
</dbReference>
<dbReference type="NCBIfam" id="TIGR00731">
    <property type="entry name" value="bL25_bact_ctc"/>
    <property type="match status" value="1"/>
</dbReference>
<keyword evidence="10" id="KW-1185">Reference proteome</keyword>
<evidence type="ECO:0000313" key="10">
    <source>
        <dbReference type="Proteomes" id="UP000244989"/>
    </source>
</evidence>
<evidence type="ECO:0000259" key="7">
    <source>
        <dbReference type="Pfam" id="PF01386"/>
    </source>
</evidence>
<comment type="subunit">
    <text evidence="5">Part of the 50S ribosomal subunit; part of the 5S rRNA/L5/L18/L25 subcomplex. Contacts the 5S rRNA. Binds to the 5S rRNA independently of L5 and L18.</text>
</comment>
<dbReference type="NCBIfam" id="NF004131">
    <property type="entry name" value="PRK05618.2-1"/>
    <property type="match status" value="1"/>
</dbReference>
<dbReference type="RefSeq" id="WP_108431872.1">
    <property type="nucleotide sequence ID" value="NZ_CP026947.1"/>
</dbReference>
<dbReference type="InterPro" id="IPR011035">
    <property type="entry name" value="Ribosomal_bL25/Gln-tRNA_synth"/>
</dbReference>
<keyword evidence="4 5" id="KW-0687">Ribonucleoprotein</keyword>
<evidence type="ECO:0000256" key="2">
    <source>
        <dbReference type="ARBA" id="ARBA00022884"/>
    </source>
</evidence>
<dbReference type="GO" id="GO:0006412">
    <property type="term" value="P:translation"/>
    <property type="evidence" value="ECO:0007669"/>
    <property type="project" value="UniProtKB-UniRule"/>
</dbReference>
<dbReference type="Gene3D" id="2.170.120.20">
    <property type="entry name" value="Ribosomal protein L25, beta domain"/>
    <property type="match status" value="1"/>
</dbReference>
<evidence type="ECO:0000259" key="8">
    <source>
        <dbReference type="Pfam" id="PF14693"/>
    </source>
</evidence>
<dbReference type="Gene3D" id="2.40.240.10">
    <property type="entry name" value="Ribosomal Protein L25, Chain P"/>
    <property type="match status" value="1"/>
</dbReference>
<feature type="region of interest" description="Disordered" evidence="6">
    <location>
        <begin position="179"/>
        <end position="221"/>
    </location>
</feature>
<dbReference type="AlphaFoldDB" id="A0A2U1T6T2"/>
<dbReference type="CDD" id="cd00495">
    <property type="entry name" value="Ribosomal_L25_TL5_CTC"/>
    <property type="match status" value="1"/>
</dbReference>
<dbReference type="GO" id="GO:0008097">
    <property type="term" value="F:5S rRNA binding"/>
    <property type="evidence" value="ECO:0007669"/>
    <property type="project" value="InterPro"/>
</dbReference>
<keyword evidence="1 5" id="KW-0699">rRNA-binding</keyword>
<keyword evidence="3 5" id="KW-0689">Ribosomal protein</keyword>
<comment type="caution">
    <text evidence="9">The sequence shown here is derived from an EMBL/GenBank/DDBJ whole genome shotgun (WGS) entry which is preliminary data.</text>
</comment>
<dbReference type="InterPro" id="IPR020056">
    <property type="entry name" value="Rbsml_bL25/Gln-tRNA_synth_N"/>
</dbReference>
<dbReference type="InterPro" id="IPR020057">
    <property type="entry name" value="Ribosomal_bL25_b-dom"/>
</dbReference>
<feature type="compositionally biased region" description="Acidic residues" evidence="6">
    <location>
        <begin position="179"/>
        <end position="200"/>
    </location>
</feature>
<dbReference type="Pfam" id="PF01386">
    <property type="entry name" value="Ribosomal_L25p"/>
    <property type="match status" value="1"/>
</dbReference>
<name>A0A2U1T6T2_9CORY</name>
<dbReference type="GO" id="GO:0022625">
    <property type="term" value="C:cytosolic large ribosomal subunit"/>
    <property type="evidence" value="ECO:0007669"/>
    <property type="project" value="TreeGrafter"/>
</dbReference>
<dbReference type="Proteomes" id="UP000244989">
    <property type="component" value="Unassembled WGS sequence"/>
</dbReference>
<organism evidence="9 10">
    <name type="scientific">Corynebacterium yudongzhengii</name>
    <dbReference type="NCBI Taxonomy" id="2080740"/>
    <lineage>
        <taxon>Bacteria</taxon>
        <taxon>Bacillati</taxon>
        <taxon>Actinomycetota</taxon>
        <taxon>Actinomycetes</taxon>
        <taxon>Mycobacteriales</taxon>
        <taxon>Corynebacteriaceae</taxon>
        <taxon>Corynebacterium</taxon>
    </lineage>
</organism>
<comment type="similarity">
    <text evidence="5">Belongs to the bacterial ribosomal protein bL25 family. CTC subfamily.</text>
</comment>
<gene>
    <name evidence="5" type="primary">rplY</name>
    <name evidence="5" type="synonym">ctc</name>
    <name evidence="9" type="ORF">DF222_06260</name>
</gene>
<dbReference type="InterPro" id="IPR001021">
    <property type="entry name" value="Ribosomal_bL25_long"/>
</dbReference>
<accession>A0A2U1T6T2</accession>